<dbReference type="InterPro" id="IPR017853">
    <property type="entry name" value="GH"/>
</dbReference>
<dbReference type="SUPFAM" id="SSF51445">
    <property type="entry name" value="(Trans)glycosidases"/>
    <property type="match status" value="1"/>
</dbReference>
<dbReference type="PANTHER" id="PTHR35273:SF2">
    <property type="entry name" value="ALPHA-GALACTOSIDASE"/>
    <property type="match status" value="1"/>
</dbReference>
<evidence type="ECO:0000256" key="1">
    <source>
        <dbReference type="SAM" id="MobiDB-lite"/>
    </source>
</evidence>
<dbReference type="PANTHER" id="PTHR35273">
    <property type="entry name" value="ALPHA-1,4 POLYGALACTOSAMINIDASE, PUTATIVE (AFU_ORTHOLOGUE AFUA_3G07890)-RELATED"/>
    <property type="match status" value="1"/>
</dbReference>
<organism evidence="3 4">
    <name type="scientific">Actinoplanes palleronii</name>
    <dbReference type="NCBI Taxonomy" id="113570"/>
    <lineage>
        <taxon>Bacteria</taxon>
        <taxon>Bacillati</taxon>
        <taxon>Actinomycetota</taxon>
        <taxon>Actinomycetes</taxon>
        <taxon>Micromonosporales</taxon>
        <taxon>Micromonosporaceae</taxon>
        <taxon>Actinoplanes</taxon>
    </lineage>
</organism>
<dbReference type="Proteomes" id="UP000624709">
    <property type="component" value="Unassembled WGS sequence"/>
</dbReference>
<evidence type="ECO:0000313" key="4">
    <source>
        <dbReference type="Proteomes" id="UP000624709"/>
    </source>
</evidence>
<dbReference type="EMBL" id="BOMS01000101">
    <property type="protein sequence ID" value="GIE70278.1"/>
    <property type="molecule type" value="Genomic_DNA"/>
</dbReference>
<dbReference type="InterPro" id="IPR013785">
    <property type="entry name" value="Aldolase_TIM"/>
</dbReference>
<accession>A0ABQ4BI00</accession>
<dbReference type="Pfam" id="PF03537">
    <property type="entry name" value="Glyco_hydro_114"/>
    <property type="match status" value="1"/>
</dbReference>
<name>A0ABQ4BI00_9ACTN</name>
<dbReference type="Gene3D" id="3.20.20.70">
    <property type="entry name" value="Aldolase class I"/>
    <property type="match status" value="1"/>
</dbReference>
<sequence>MVSNRKALKVGVAMAAVVITALGVGIGTADASTRGSWWGAKPHKTSAAPVIVAPKPSASSATPKPTVPAATKSATSATPAATTTTTPAATKTATPPASATFAPPPANATFDYQIGGAYTPPSGVTVVSRDRESTPAPGVYTICYVNAFQAQPGDESWWKTNHPDLLLRDANGDLVIDEDWNEIMLDFSTAAKRTALTGVVGAWIDACATKGFKAIESDNLDSYTRSKGLLTQAQAIAYATELNSRAHAKGLAAGQKNTADLSSANAKKAGFDFAVAEECADFDECDAYTASYGNNVIVIEYSRSGFTKACKAYAGTLSIVLRDVDVTTPGSKSYVYEAC</sequence>
<evidence type="ECO:0000313" key="3">
    <source>
        <dbReference type="EMBL" id="GIE70278.1"/>
    </source>
</evidence>
<dbReference type="InterPro" id="IPR004352">
    <property type="entry name" value="GH114_TIM-barrel"/>
</dbReference>
<comment type="caution">
    <text evidence="3">The sequence shown here is derived from an EMBL/GenBank/DDBJ whole genome shotgun (WGS) entry which is preliminary data.</text>
</comment>
<feature type="region of interest" description="Disordered" evidence="1">
    <location>
        <begin position="54"/>
        <end position="104"/>
    </location>
</feature>
<dbReference type="RefSeq" id="WP_203828329.1">
    <property type="nucleotide sequence ID" value="NZ_BAAATY010000036.1"/>
</dbReference>
<protein>
    <recommendedName>
        <fullName evidence="2">Glycoside-hydrolase family GH114 TIM-barrel domain-containing protein</fullName>
    </recommendedName>
</protein>
<gene>
    <name evidence="3" type="ORF">Apa02nite_063860</name>
</gene>
<keyword evidence="4" id="KW-1185">Reference proteome</keyword>
<proteinExistence type="predicted"/>
<reference evidence="3 4" key="1">
    <citation type="submission" date="2021-01" db="EMBL/GenBank/DDBJ databases">
        <title>Whole genome shotgun sequence of Actinoplanes palleronii NBRC 14916.</title>
        <authorList>
            <person name="Komaki H."/>
            <person name="Tamura T."/>
        </authorList>
    </citation>
    <scope>NUCLEOTIDE SEQUENCE [LARGE SCALE GENOMIC DNA]</scope>
    <source>
        <strain evidence="3 4">NBRC 14916</strain>
    </source>
</reference>
<evidence type="ECO:0000259" key="2">
    <source>
        <dbReference type="Pfam" id="PF03537"/>
    </source>
</evidence>
<feature type="compositionally biased region" description="Low complexity" evidence="1">
    <location>
        <begin position="54"/>
        <end position="101"/>
    </location>
</feature>
<feature type="domain" description="Glycoside-hydrolase family GH114 TIM-barrel" evidence="2">
    <location>
        <begin position="109"/>
        <end position="327"/>
    </location>
</feature>